<reference evidence="4 5" key="2">
    <citation type="submission" date="2018-03" db="EMBL/GenBank/DDBJ databases">
        <authorList>
            <person name="Keele B.F."/>
        </authorList>
    </citation>
    <scope>NUCLEOTIDE SEQUENCE [LARGE SCALE GENOMIC DNA]</scope>
    <source>
        <strain evidence="4 5">CCALA 016</strain>
    </source>
</reference>
<feature type="domain" description="Piwi" evidence="3">
    <location>
        <begin position="445"/>
        <end position="727"/>
    </location>
</feature>
<comment type="caution">
    <text evidence="4">The sequence shown here is derived from an EMBL/GenBank/DDBJ whole genome shotgun (WGS) entry which is preliminary data.</text>
</comment>
<dbReference type="RefSeq" id="WP_106459043.1">
    <property type="nucleotide sequence ID" value="NZ_PXOH01000039.1"/>
</dbReference>
<dbReference type="Proteomes" id="UP000239001">
    <property type="component" value="Unassembled WGS sequence"/>
</dbReference>
<dbReference type="SMART" id="SM00950">
    <property type="entry name" value="Piwi"/>
    <property type="match status" value="1"/>
</dbReference>
<dbReference type="EMBL" id="PXOH01000039">
    <property type="protein sequence ID" value="PSF32097.1"/>
    <property type="molecule type" value="Genomic_DNA"/>
</dbReference>
<dbReference type="InterPro" id="IPR036397">
    <property type="entry name" value="RNaseH_sf"/>
</dbReference>
<dbReference type="InterPro" id="IPR003165">
    <property type="entry name" value="Piwi"/>
</dbReference>
<gene>
    <name evidence="4" type="ORF">C7H19_21885</name>
</gene>
<dbReference type="GO" id="GO:0003676">
    <property type="term" value="F:nucleic acid binding"/>
    <property type="evidence" value="ECO:0007669"/>
    <property type="project" value="InterPro"/>
</dbReference>
<organism evidence="4 5">
    <name type="scientific">Aphanothece hegewaldii CCALA 016</name>
    <dbReference type="NCBI Taxonomy" id="2107694"/>
    <lineage>
        <taxon>Bacteria</taxon>
        <taxon>Bacillati</taxon>
        <taxon>Cyanobacteriota</taxon>
        <taxon>Cyanophyceae</taxon>
        <taxon>Oscillatoriophycideae</taxon>
        <taxon>Chroococcales</taxon>
        <taxon>Aphanothecaceae</taxon>
        <taxon>Aphanothece</taxon>
    </lineage>
</organism>
<dbReference type="AlphaFoldDB" id="A0A2T1LS63"/>
<evidence type="ECO:0000313" key="5">
    <source>
        <dbReference type="Proteomes" id="UP000239001"/>
    </source>
</evidence>
<dbReference type="Pfam" id="PF02171">
    <property type="entry name" value="Piwi"/>
    <property type="match status" value="1"/>
</dbReference>
<evidence type="ECO:0000259" key="3">
    <source>
        <dbReference type="PROSITE" id="PS50822"/>
    </source>
</evidence>
<protein>
    <recommendedName>
        <fullName evidence="2">Protein argonaute</fullName>
    </recommendedName>
</protein>
<accession>A0A2T1LS63</accession>
<evidence type="ECO:0000256" key="1">
    <source>
        <dbReference type="ARBA" id="ARBA00035012"/>
    </source>
</evidence>
<dbReference type="OrthoDB" id="436401at2"/>
<dbReference type="Gene3D" id="3.40.50.2300">
    <property type="match status" value="1"/>
</dbReference>
<dbReference type="InterPro" id="IPR012337">
    <property type="entry name" value="RNaseH-like_sf"/>
</dbReference>
<sequence length="739" mass="83929">MTATLATASTFMSEISCVTISQPNLMGFRLTPEIDQDLGNRLSYHFSRQFPDFVVTFYNKTFWVLGKPLKEKPNEKSWKEALNNIQQQVEDFKSYYWSFQWLHQPSPTPQVLSQLACAILKTHRPFSLNKVTENQGVEVNRIVEFWAETIEIQGELKPAFALTINSKIFYKGHLADFFQNHPFRNKPEDLLIGLQVQDIERGSTGTIVQLSGTVGEHREKLLKDATGATSKLALTEAPENQPLVSVRFGKNKTLYTYAMAALCPSISQKTADRFGVDWGKLLKFTKISYQERKNSLINNKEKAKILLKTYGFQVADKAINNRQNSDLFLLPSVSLEETLLLFGKGFKGIQGEILKGLDQRKGGGVYRRHKDYQNSSTEIKITILRLCEMKVGKFVDEVQNYLKKYGFNSVVVNAVPLSVENSNNSDSRAEVEKKVNELLATPTDIFLVFLPESDREADYTEEGSFYHQIYSYLLNRRMASQFIYDDTLKNVEYKYILYQIIPGILAKLGNLPFILAEPLEIADCFIGLDIARKPKADLPGTLNACASIRIYGKQGDFIRYRLEGDLIEGEEIPQRFLEKILPTNILEGKTVLIYRDGRFVNREIENLLARAKAINAKFILVECRKTQIPRLYNIESSKLTAPTQGLALKLSSYEAILITTKVSENMGLARPLRLNILSEGHPATIESIIDTTLKLTLLHHGALKSPRLPMPLYGSDRMAELRLKGIYPSVLEGDRQFWL</sequence>
<name>A0A2T1LS63_9CHRO</name>
<keyword evidence="5" id="KW-1185">Reference proteome</keyword>
<dbReference type="SUPFAM" id="SSF53098">
    <property type="entry name" value="Ribonuclease H-like"/>
    <property type="match status" value="1"/>
</dbReference>
<dbReference type="PROSITE" id="PS50822">
    <property type="entry name" value="PIWI"/>
    <property type="match status" value="1"/>
</dbReference>
<evidence type="ECO:0000313" key="4">
    <source>
        <dbReference type="EMBL" id="PSF32097.1"/>
    </source>
</evidence>
<comment type="similarity">
    <text evidence="1">Belongs to the argonaute family. Long pAgo subfamily.</text>
</comment>
<evidence type="ECO:0000256" key="2">
    <source>
        <dbReference type="ARBA" id="ARBA00035032"/>
    </source>
</evidence>
<proteinExistence type="inferred from homology"/>
<dbReference type="Gene3D" id="3.30.420.10">
    <property type="entry name" value="Ribonuclease H-like superfamily/Ribonuclease H"/>
    <property type="match status" value="1"/>
</dbReference>
<reference evidence="4 5" key="1">
    <citation type="submission" date="2018-03" db="EMBL/GenBank/DDBJ databases">
        <title>The ancient ancestry and fast evolution of plastids.</title>
        <authorList>
            <person name="Moore K.R."/>
            <person name="Magnabosco C."/>
            <person name="Momper L."/>
            <person name="Gold D.A."/>
            <person name="Bosak T."/>
            <person name="Fournier G.P."/>
        </authorList>
    </citation>
    <scope>NUCLEOTIDE SEQUENCE [LARGE SCALE GENOMIC DNA]</scope>
    <source>
        <strain evidence="4 5">CCALA 016</strain>
    </source>
</reference>